<evidence type="ECO:0000256" key="2">
    <source>
        <dbReference type="ARBA" id="ARBA00009477"/>
    </source>
</evidence>
<dbReference type="PANTHER" id="PTHR30158">
    <property type="entry name" value="ACRA/E-RELATED COMPONENT OF DRUG EFFLUX TRANSPORTER"/>
    <property type="match status" value="1"/>
</dbReference>
<evidence type="ECO:0000313" key="8">
    <source>
        <dbReference type="Proteomes" id="UP001059295"/>
    </source>
</evidence>
<feature type="domain" description="Multidrug resistance protein MdtA-like C-terminal permuted SH3" evidence="6">
    <location>
        <begin position="277"/>
        <end position="336"/>
    </location>
</feature>
<keyword evidence="8" id="KW-1185">Reference proteome</keyword>
<dbReference type="Gene3D" id="2.40.30.170">
    <property type="match status" value="1"/>
</dbReference>
<dbReference type="RefSeq" id="WP_259800665.1">
    <property type="nucleotide sequence ID" value="NZ_CP102294.1"/>
</dbReference>
<dbReference type="Pfam" id="PF25944">
    <property type="entry name" value="Beta-barrel_RND"/>
    <property type="match status" value="1"/>
</dbReference>
<comment type="subcellular location">
    <subcellularLocation>
        <location evidence="1">Cell envelope</location>
    </subcellularLocation>
</comment>
<dbReference type="GeneID" id="82890326"/>
<name>A0ABY5V2A7_9BACT</name>
<dbReference type="Gene3D" id="2.40.50.100">
    <property type="match status" value="1"/>
</dbReference>
<sequence length="356" mass="39233">MIWGCRQEKSVSSPPLRLPVAEVIAGDVPVTMSFVGQTYGRNDISIQARVSGFLRSIHFKEGSFVRKGELLYVIEPQPYEAQTARSTAAVRQAEAEMIAARQNYDRVKPLAETSAASKSDLDQAVARLSAARASLNAAQASLDYTRIEQGYTRISSPLNGIIGRTLARVGDYVGEGSQYTVLNTVSQVDSIRVLFYIPEQTYYDMLSRDRTRMYDITLRIAGNVVYPQKGRFDFIGRAVQQQTGSLDAQVTFPNPDTLLRPGQFARIEVVADTVYGALLIPQTAVVQTQNVYSVYVLDKDNRARQRIVTLGGTYGDRRIVTSGVNAGERIVTSGFHKLREGAVVEPDPTADSTVKH</sequence>
<dbReference type="InterPro" id="IPR058624">
    <property type="entry name" value="MdtA-like_HH"/>
</dbReference>
<accession>A0ABY5V2A7</accession>
<dbReference type="InterPro" id="IPR058627">
    <property type="entry name" value="MdtA-like_C"/>
</dbReference>
<dbReference type="EMBL" id="CP102294">
    <property type="protein sequence ID" value="UWN57437.1"/>
    <property type="molecule type" value="Genomic_DNA"/>
</dbReference>
<dbReference type="InterPro" id="IPR058626">
    <property type="entry name" value="MdtA-like_b-barrel"/>
</dbReference>
<dbReference type="Gene3D" id="2.40.420.20">
    <property type="match status" value="1"/>
</dbReference>
<dbReference type="NCBIfam" id="TIGR01730">
    <property type="entry name" value="RND_mfp"/>
    <property type="match status" value="1"/>
</dbReference>
<comment type="similarity">
    <text evidence="2">Belongs to the membrane fusion protein (MFP) (TC 8.A.1) family.</text>
</comment>
<proteinExistence type="inferred from homology"/>
<dbReference type="SUPFAM" id="SSF111369">
    <property type="entry name" value="HlyD-like secretion proteins"/>
    <property type="match status" value="1"/>
</dbReference>
<evidence type="ECO:0000259" key="5">
    <source>
        <dbReference type="Pfam" id="PF25944"/>
    </source>
</evidence>
<feature type="domain" description="Multidrug resistance protein MdtA-like barrel-sandwich hybrid" evidence="4">
    <location>
        <begin position="43"/>
        <end position="180"/>
    </location>
</feature>
<dbReference type="Proteomes" id="UP001059295">
    <property type="component" value="Chromosome"/>
</dbReference>
<dbReference type="InterPro" id="IPR006143">
    <property type="entry name" value="RND_pump_MFP"/>
</dbReference>
<organism evidence="7 8">
    <name type="scientific">Alistipes ihumii AP11</name>
    <dbReference type="NCBI Taxonomy" id="1211813"/>
    <lineage>
        <taxon>Bacteria</taxon>
        <taxon>Pseudomonadati</taxon>
        <taxon>Bacteroidota</taxon>
        <taxon>Bacteroidia</taxon>
        <taxon>Bacteroidales</taxon>
        <taxon>Rikenellaceae</taxon>
        <taxon>Alistipes</taxon>
    </lineage>
</organism>
<feature type="domain" description="Multidrug resistance protein MdtA-like alpha-helical hairpin" evidence="3">
    <location>
        <begin position="87"/>
        <end position="152"/>
    </location>
</feature>
<dbReference type="Pfam" id="PF25917">
    <property type="entry name" value="BSH_RND"/>
    <property type="match status" value="1"/>
</dbReference>
<evidence type="ECO:0000259" key="4">
    <source>
        <dbReference type="Pfam" id="PF25917"/>
    </source>
</evidence>
<evidence type="ECO:0000259" key="3">
    <source>
        <dbReference type="Pfam" id="PF25876"/>
    </source>
</evidence>
<feature type="domain" description="Multidrug resistance protein MdtA-like beta-barrel" evidence="5">
    <location>
        <begin position="193"/>
        <end position="272"/>
    </location>
</feature>
<reference evidence="7" key="1">
    <citation type="journal article" date="2022" name="Cell">
        <title>Design, construction, and in vivo augmentation of a complex gut microbiome.</title>
        <authorList>
            <person name="Cheng A.G."/>
            <person name="Ho P.Y."/>
            <person name="Aranda-Diaz A."/>
            <person name="Jain S."/>
            <person name="Yu F.B."/>
            <person name="Meng X."/>
            <person name="Wang M."/>
            <person name="Iakiviak M."/>
            <person name="Nagashima K."/>
            <person name="Zhao A."/>
            <person name="Murugkar P."/>
            <person name="Patil A."/>
            <person name="Atabakhsh K."/>
            <person name="Weakley A."/>
            <person name="Yan J."/>
            <person name="Brumbaugh A.R."/>
            <person name="Higginbottom S."/>
            <person name="Dimas A."/>
            <person name="Shiver A.L."/>
            <person name="Deutschbauer A."/>
            <person name="Neff N."/>
            <person name="Sonnenburg J.L."/>
            <person name="Huang K.C."/>
            <person name="Fischbach M.A."/>
        </authorList>
    </citation>
    <scope>NUCLEOTIDE SEQUENCE</scope>
    <source>
        <strain evidence="7">AP11</strain>
    </source>
</reference>
<dbReference type="InterPro" id="IPR058625">
    <property type="entry name" value="MdtA-like_BSH"/>
</dbReference>
<evidence type="ECO:0000313" key="7">
    <source>
        <dbReference type="EMBL" id="UWN57437.1"/>
    </source>
</evidence>
<gene>
    <name evidence="7" type="ORF">NQ491_01290</name>
</gene>
<dbReference type="Gene3D" id="1.10.287.470">
    <property type="entry name" value="Helix hairpin bin"/>
    <property type="match status" value="1"/>
</dbReference>
<dbReference type="Pfam" id="PF25876">
    <property type="entry name" value="HH_MFP_RND"/>
    <property type="match status" value="1"/>
</dbReference>
<evidence type="ECO:0000256" key="1">
    <source>
        <dbReference type="ARBA" id="ARBA00004196"/>
    </source>
</evidence>
<protein>
    <submittedName>
        <fullName evidence="7">Efflux RND transporter periplasmic adaptor subunit</fullName>
    </submittedName>
</protein>
<dbReference type="Pfam" id="PF25967">
    <property type="entry name" value="RND-MFP_C"/>
    <property type="match status" value="1"/>
</dbReference>
<evidence type="ECO:0000259" key="6">
    <source>
        <dbReference type="Pfam" id="PF25967"/>
    </source>
</evidence>